<accession>A0A940PCL4</accession>
<dbReference type="PANTHER" id="PTHR34987:SF6">
    <property type="entry name" value="ALPHA-L-RHAMNOSIDASE SIX-HAIRPIN GLYCOSIDASE DOMAIN-CONTAINING PROTEIN"/>
    <property type="match status" value="1"/>
</dbReference>
<evidence type="ECO:0000259" key="1">
    <source>
        <dbReference type="PROSITE" id="PS50011"/>
    </source>
</evidence>
<dbReference type="InterPro" id="IPR012341">
    <property type="entry name" value="6hp_glycosidase-like_sf"/>
</dbReference>
<evidence type="ECO:0000313" key="2">
    <source>
        <dbReference type="EMBL" id="MBP1040268.1"/>
    </source>
</evidence>
<name>A0A940PCL4_9ENTE</name>
<protein>
    <submittedName>
        <fullName evidence="2">Alpha-rhamnosidase</fullName>
    </submittedName>
</protein>
<comment type="caution">
    <text evidence="2">The sequence shown here is derived from an EMBL/GenBank/DDBJ whole genome shotgun (WGS) entry which is preliminary data.</text>
</comment>
<dbReference type="Pfam" id="PF21104">
    <property type="entry name" value="Glyco_hydro_78_N"/>
    <property type="match status" value="1"/>
</dbReference>
<organism evidence="2 3">
    <name type="scientific">Vagococcus allomyrinae</name>
    <dbReference type="NCBI Taxonomy" id="2794353"/>
    <lineage>
        <taxon>Bacteria</taxon>
        <taxon>Bacillati</taxon>
        <taxon>Bacillota</taxon>
        <taxon>Bacilli</taxon>
        <taxon>Lactobacillales</taxon>
        <taxon>Enterococcaceae</taxon>
        <taxon>Vagococcus</taxon>
    </lineage>
</organism>
<dbReference type="AlphaFoldDB" id="A0A940PCL4"/>
<dbReference type="Pfam" id="PF17389">
    <property type="entry name" value="Bac_rhamnosid6H"/>
    <property type="match status" value="1"/>
</dbReference>
<dbReference type="GO" id="GO:0005524">
    <property type="term" value="F:ATP binding"/>
    <property type="evidence" value="ECO:0007669"/>
    <property type="project" value="InterPro"/>
</dbReference>
<dbReference type="InterPro" id="IPR008928">
    <property type="entry name" value="6-hairpin_glycosidase_sf"/>
</dbReference>
<dbReference type="RefSeq" id="WP_209525160.1">
    <property type="nucleotide sequence ID" value="NZ_JAEEGA010000002.1"/>
</dbReference>
<reference evidence="2" key="1">
    <citation type="submission" date="2020-12" db="EMBL/GenBank/DDBJ databases">
        <title>Vagococcus allomyrinae sp. nov. and Enterococcus lavae sp. nov., isolated from the larvae of Allomyrina dichotoma.</title>
        <authorList>
            <person name="Lee S.D."/>
        </authorList>
    </citation>
    <scope>NUCLEOTIDE SEQUENCE</scope>
    <source>
        <strain evidence="2">BWB3-3</strain>
    </source>
</reference>
<feature type="domain" description="Protein kinase" evidence="1">
    <location>
        <begin position="1"/>
        <end position="263"/>
    </location>
</feature>
<sequence>MFQVNQGINFIEDKSLITQLDQLEIPILHQDVRPQAVVTVNQEDQLPQVIQPLNSNSTLEMARGEELILDFGDHQVGSLSFELESFGSPPDAPTKLQLSFGERPLEMVGSFAAYDGSLSRSWLQEELITVDVLPTKINLTRRYCFRYLKIKVVDTSPKYGIRLKELICHTQSAVAFDEASFISTEDSLLNEIDRISQKTLAQCMQEVFEDGPKRDRRLWLGDLRLQALANYATFQHNDLVKKCLYLFAAKTKDDGQVSANVFVAPTLIPDDTFLTDYSLFFVDTLLEYVKQTADQVTLKALYPTAMAQVALVQKKIGSNGMIQLDEGWSAFIDWQEELDKLPAMQGVVIYTFKKAVELAQMMQESERGEELIQLIEQLEKAALSEFYDQDRQLFKGLSGQLSYASQSWLVLAEVGSPELRRSVMQMTADSQGELVECNTPYMYHHYVAALFETGLKEAATAVMKRYWGGMVAEGADTFWEIYNPNKANFSPYGSPLINSYCHAWSCTPCYLIRKYLK</sequence>
<gene>
    <name evidence="2" type="ORF">I6N95_04495</name>
</gene>
<dbReference type="SUPFAM" id="SSF48208">
    <property type="entry name" value="Six-hairpin glycosidases"/>
    <property type="match status" value="1"/>
</dbReference>
<dbReference type="PANTHER" id="PTHR34987">
    <property type="entry name" value="C, PUTATIVE (AFU_ORTHOLOGUE AFUA_3G02880)-RELATED"/>
    <property type="match status" value="1"/>
</dbReference>
<keyword evidence="3" id="KW-1185">Reference proteome</keyword>
<dbReference type="EMBL" id="JAEEGA010000002">
    <property type="protein sequence ID" value="MBP1040268.1"/>
    <property type="molecule type" value="Genomic_DNA"/>
</dbReference>
<dbReference type="PROSITE" id="PS50011">
    <property type="entry name" value="PROTEIN_KINASE_DOM"/>
    <property type="match status" value="1"/>
</dbReference>
<dbReference type="InterPro" id="IPR049164">
    <property type="entry name" value="Glyco_hydro_78_N"/>
</dbReference>
<dbReference type="Gene3D" id="1.50.10.10">
    <property type="match status" value="1"/>
</dbReference>
<evidence type="ECO:0000313" key="3">
    <source>
        <dbReference type="Proteomes" id="UP000674938"/>
    </source>
</evidence>
<dbReference type="Proteomes" id="UP000674938">
    <property type="component" value="Unassembled WGS sequence"/>
</dbReference>
<dbReference type="InterPro" id="IPR035396">
    <property type="entry name" value="Bac_rhamnosid6H"/>
</dbReference>
<dbReference type="InterPro" id="IPR000719">
    <property type="entry name" value="Prot_kinase_dom"/>
</dbReference>
<dbReference type="GO" id="GO:0005975">
    <property type="term" value="P:carbohydrate metabolic process"/>
    <property type="evidence" value="ECO:0007669"/>
    <property type="project" value="InterPro"/>
</dbReference>
<dbReference type="GO" id="GO:0004672">
    <property type="term" value="F:protein kinase activity"/>
    <property type="evidence" value="ECO:0007669"/>
    <property type="project" value="InterPro"/>
</dbReference>
<proteinExistence type="predicted"/>